<dbReference type="CTD" id="4536"/>
<comment type="subcellular location">
    <subcellularLocation>
        <location evidence="1 17">Mitochondrion inner membrane</location>
        <topology evidence="1 17">Multi-pass membrane protein</topology>
    </subcellularLocation>
</comment>
<feature type="transmembrane region" description="Helical" evidence="17">
    <location>
        <begin position="148"/>
        <end position="168"/>
    </location>
</feature>
<dbReference type="GeneID" id="24251854"/>
<keyword evidence="6 17" id="KW-0679">Respiratory chain</keyword>
<evidence type="ECO:0000256" key="11">
    <source>
        <dbReference type="ARBA" id="ARBA00022989"/>
    </source>
</evidence>
<evidence type="ECO:0000256" key="5">
    <source>
        <dbReference type="ARBA" id="ARBA00022448"/>
    </source>
</evidence>
<keyword evidence="9 17" id="KW-1278">Translocase</keyword>
<feature type="transmembrane region" description="Helical" evidence="17">
    <location>
        <begin position="119"/>
        <end position="142"/>
    </location>
</feature>
<accession>A0A0F6T561</accession>
<evidence type="ECO:0000256" key="16">
    <source>
        <dbReference type="ARBA" id="ARBA00049551"/>
    </source>
</evidence>
<keyword evidence="11 17" id="KW-1133">Transmembrane helix</keyword>
<evidence type="ECO:0000256" key="17">
    <source>
        <dbReference type="RuleBase" id="RU003403"/>
    </source>
</evidence>
<reference evidence="19" key="1">
    <citation type="submission" date="2015-02" db="EMBL/GenBank/DDBJ databases">
        <authorList>
            <person name="Chen X."/>
            <person name="Li M."/>
            <person name="Liu H."/>
            <person name="Tang H."/>
            <person name="Guo L."/>
            <person name="Meng Z."/>
            <person name="Lin H."/>
        </authorList>
    </citation>
    <scope>NUCLEOTIDE SEQUENCE</scope>
</reference>
<proteinExistence type="inferred from homology"/>
<dbReference type="InterPro" id="IPR001750">
    <property type="entry name" value="ND/Mrp_TM"/>
</dbReference>
<evidence type="ECO:0000256" key="6">
    <source>
        <dbReference type="ARBA" id="ARBA00022660"/>
    </source>
</evidence>
<evidence type="ECO:0000313" key="19">
    <source>
        <dbReference type="EMBL" id="AKE32093.1"/>
    </source>
</evidence>
<geneLocation type="mitochondrion" evidence="19"/>
<comment type="similarity">
    <text evidence="2 17">Belongs to the complex I subunit 2 family.</text>
</comment>
<dbReference type="Pfam" id="PF00361">
    <property type="entry name" value="Proton_antipo_M"/>
    <property type="match status" value="1"/>
</dbReference>
<dbReference type="InterPro" id="IPR050175">
    <property type="entry name" value="Complex_I_Subunit_2"/>
</dbReference>
<keyword evidence="7 17" id="KW-0812">Transmembrane</keyword>
<gene>
    <name evidence="19" type="primary">ND2</name>
</gene>
<evidence type="ECO:0000256" key="3">
    <source>
        <dbReference type="ARBA" id="ARBA00012944"/>
    </source>
</evidence>
<feature type="transmembrane region" description="Helical" evidence="17">
    <location>
        <begin position="5"/>
        <end position="22"/>
    </location>
</feature>
<dbReference type="InterPro" id="IPR003917">
    <property type="entry name" value="NADH_UbQ_OxRdtase_chain2"/>
</dbReference>
<sequence>MIIMPYYFLFLSTLFMGSIMSISANHWIFVWMGLEINLLSFIPIMFSSMSNQETEASVKYFMTQALGSSFILLSAFSITSMNLHLISPNMWTTMLFMGLMIKMGAAPFHFWLPQVMMSLSWYSCMILTTWQKLAPIFIMLSISSFANSYFITMIAMIGTMIGGIGGLNQSQLRPLLAYSSISHLGWIMMGLSMSYSITFIYFMIYVFTTLPIMYMLNTLSKKSNSMLSIMTINPYLLSILMILFMSLGGLPPFLGFFPKWSMIQIMSMNNLILPSLIMLAGSLMNLFYYLNIFFNLYINSTQNFMFSIQTPNYTTNLTAILFTLSLMIFPWIML</sequence>
<feature type="transmembrane region" description="Helical" evidence="17">
    <location>
        <begin position="271"/>
        <end position="292"/>
    </location>
</feature>
<keyword evidence="14 17" id="KW-0496">Mitochondrion</keyword>
<evidence type="ECO:0000256" key="10">
    <source>
        <dbReference type="ARBA" id="ARBA00022982"/>
    </source>
</evidence>
<feature type="transmembrane region" description="Helical" evidence="17">
    <location>
        <begin position="199"/>
        <end position="220"/>
    </location>
</feature>
<evidence type="ECO:0000256" key="4">
    <source>
        <dbReference type="ARBA" id="ARBA00021008"/>
    </source>
</evidence>
<dbReference type="GO" id="GO:0008137">
    <property type="term" value="F:NADH dehydrogenase (ubiquinone) activity"/>
    <property type="evidence" value="ECO:0007669"/>
    <property type="project" value="UniProtKB-EC"/>
</dbReference>
<feature type="transmembrane region" description="Helical" evidence="17">
    <location>
        <begin position="313"/>
        <end position="333"/>
    </location>
</feature>
<dbReference type="PRINTS" id="PR01436">
    <property type="entry name" value="NADHDHGNASE2"/>
</dbReference>
<feature type="transmembrane region" description="Helical" evidence="17">
    <location>
        <begin position="58"/>
        <end position="78"/>
    </location>
</feature>
<keyword evidence="10 17" id="KW-0249">Electron transport</keyword>
<dbReference type="GO" id="GO:0006120">
    <property type="term" value="P:mitochondrial electron transport, NADH to ubiquinone"/>
    <property type="evidence" value="ECO:0007669"/>
    <property type="project" value="InterPro"/>
</dbReference>
<evidence type="ECO:0000256" key="7">
    <source>
        <dbReference type="ARBA" id="ARBA00022692"/>
    </source>
</evidence>
<evidence type="ECO:0000256" key="1">
    <source>
        <dbReference type="ARBA" id="ARBA00004448"/>
    </source>
</evidence>
<evidence type="ECO:0000256" key="15">
    <source>
        <dbReference type="ARBA" id="ARBA00023136"/>
    </source>
</evidence>
<organism evidence="19">
    <name type="scientific">Goniada japonica</name>
    <dbReference type="NCBI Taxonomy" id="1644143"/>
    <lineage>
        <taxon>Eukaryota</taxon>
        <taxon>Metazoa</taxon>
        <taxon>Spiralia</taxon>
        <taxon>Lophotrochozoa</taxon>
        <taxon>Annelida</taxon>
        <taxon>Polychaeta</taxon>
        <taxon>Errantia</taxon>
        <taxon>Phyllodocida</taxon>
        <taxon>Goniadidae</taxon>
        <taxon>Goniada</taxon>
    </lineage>
</organism>
<evidence type="ECO:0000256" key="2">
    <source>
        <dbReference type="ARBA" id="ARBA00007012"/>
    </source>
</evidence>
<protein>
    <recommendedName>
        <fullName evidence="4 17">NADH-ubiquinone oxidoreductase chain 2</fullName>
        <ecNumber evidence="3 17">7.1.1.2</ecNumber>
    </recommendedName>
</protein>
<evidence type="ECO:0000256" key="13">
    <source>
        <dbReference type="ARBA" id="ARBA00023075"/>
    </source>
</evidence>
<evidence type="ECO:0000256" key="14">
    <source>
        <dbReference type="ARBA" id="ARBA00023128"/>
    </source>
</evidence>
<dbReference type="PANTHER" id="PTHR46552:SF1">
    <property type="entry name" value="NADH-UBIQUINONE OXIDOREDUCTASE CHAIN 2"/>
    <property type="match status" value="1"/>
</dbReference>
<keyword evidence="8 17" id="KW-0999">Mitochondrion inner membrane</keyword>
<feature type="transmembrane region" description="Helical" evidence="17">
    <location>
        <begin position="232"/>
        <end position="251"/>
    </location>
</feature>
<keyword evidence="12 17" id="KW-0520">NAD</keyword>
<dbReference type="RefSeq" id="YP_009136896.1">
    <property type="nucleotide sequence ID" value="NC_026995.1"/>
</dbReference>
<dbReference type="AlphaFoldDB" id="A0A0F6T561"/>
<evidence type="ECO:0000259" key="18">
    <source>
        <dbReference type="Pfam" id="PF00361"/>
    </source>
</evidence>
<keyword evidence="13 17" id="KW-0830">Ubiquinone</keyword>
<evidence type="ECO:0000256" key="12">
    <source>
        <dbReference type="ARBA" id="ARBA00023027"/>
    </source>
</evidence>
<name>A0A0F6T561_9ANNE</name>
<feature type="transmembrane region" description="Helical" evidence="17">
    <location>
        <begin position="175"/>
        <end position="193"/>
    </location>
</feature>
<dbReference type="EMBL" id="KP867019">
    <property type="protein sequence ID" value="AKE32093.1"/>
    <property type="molecule type" value="Genomic_DNA"/>
</dbReference>
<feature type="domain" description="NADH:quinone oxidoreductase/Mrp antiporter transmembrane" evidence="18">
    <location>
        <begin position="24"/>
        <end position="282"/>
    </location>
</feature>
<dbReference type="GO" id="GO:0005743">
    <property type="term" value="C:mitochondrial inner membrane"/>
    <property type="evidence" value="ECO:0007669"/>
    <property type="project" value="UniProtKB-SubCell"/>
</dbReference>
<evidence type="ECO:0000256" key="8">
    <source>
        <dbReference type="ARBA" id="ARBA00022792"/>
    </source>
</evidence>
<evidence type="ECO:0000256" key="9">
    <source>
        <dbReference type="ARBA" id="ARBA00022967"/>
    </source>
</evidence>
<comment type="function">
    <text evidence="17">Core subunit of the mitochondrial membrane respiratory chain NADH dehydrogenase (Complex I) which catalyzes electron transfer from NADH through the respiratory chain, using ubiquinone as an electron acceptor. Essential for the catalytic activity and assembly of complex I.</text>
</comment>
<dbReference type="EC" id="7.1.1.2" evidence="3 17"/>
<dbReference type="PANTHER" id="PTHR46552">
    <property type="entry name" value="NADH-UBIQUINONE OXIDOREDUCTASE CHAIN 2"/>
    <property type="match status" value="1"/>
</dbReference>
<keyword evidence="5" id="KW-0813">Transport</keyword>
<comment type="catalytic activity">
    <reaction evidence="16 17">
        <text>a ubiquinone + NADH + 5 H(+)(in) = a ubiquinol + NAD(+) + 4 H(+)(out)</text>
        <dbReference type="Rhea" id="RHEA:29091"/>
        <dbReference type="Rhea" id="RHEA-COMP:9565"/>
        <dbReference type="Rhea" id="RHEA-COMP:9566"/>
        <dbReference type="ChEBI" id="CHEBI:15378"/>
        <dbReference type="ChEBI" id="CHEBI:16389"/>
        <dbReference type="ChEBI" id="CHEBI:17976"/>
        <dbReference type="ChEBI" id="CHEBI:57540"/>
        <dbReference type="ChEBI" id="CHEBI:57945"/>
        <dbReference type="EC" id="7.1.1.2"/>
    </reaction>
</comment>
<keyword evidence="15 17" id="KW-0472">Membrane</keyword>